<name>S5VZK2_9CAUD</name>
<keyword evidence="3" id="KW-0547">Nucleotide-binding</keyword>
<dbReference type="InterPro" id="IPR027417">
    <property type="entry name" value="P-loop_NTPase"/>
</dbReference>
<reference evidence="3 4" key="1">
    <citation type="journal article" date="2014" name="Genome Announc.">
        <title>Complete Genome Sequence of the Novel Giant Pseudomonas Phage PaBG.</title>
        <authorList>
            <person name="Sykilinda N.N."/>
            <person name="Bondar A.A."/>
            <person name="Gorshkova A.S."/>
            <person name="Kurochkina L.P."/>
            <person name="Kulikov E.E."/>
            <person name="Shneider M.M."/>
            <person name="Kadykov V.A."/>
            <person name="Solovjeva N.V."/>
            <person name="Kabilov M.R."/>
            <person name="Mesyanzhinov V.V."/>
            <person name="Vlassov V.V."/>
            <person name="Drukker V.V."/>
            <person name="Miroshnikov K.A."/>
        </authorList>
    </citation>
    <scope>NUCLEOTIDE SEQUENCE [LARGE SCALE GENOMIC DNA]</scope>
</reference>
<dbReference type="SUPFAM" id="SSF52540">
    <property type="entry name" value="P-loop containing nucleoside triphosphate hydrolases"/>
    <property type="match status" value="1"/>
</dbReference>
<proteinExistence type="predicted"/>
<gene>
    <name evidence="3" type="ORF">PaBG_00111</name>
</gene>
<feature type="domain" description="SF4 helicase" evidence="2">
    <location>
        <begin position="180"/>
        <end position="413"/>
    </location>
</feature>
<sequence>MALLYDQDSEVRCIKTLTDESIPAGVRSTLLGKLSKEHFHNAPTLEAFKRIDTLAKKRFEIVDFNSLAADPVIDEDLRDALKSQIKKAKPCKNKKQIGNLLDVLERYRKIRAIYAIAQDSFAALDKPDIDVDSLLSDVTEAVSRANASLADDQFFLNFGTNDSSAQIVDNIINRTVEPRIKTGYAEYDKRNGGLPEHGVFIISATTSGGKSTVAMNLSVYLYRKSNKSVCRISLEMDEEQETRRLASHLTKIPFNKFKENKLTSGDKHKIKEAFRLFSEHGQKHGIVYTTISPTRAMSIDDVYRMIKPFSYQIVMIDYIGLLAGMDHESQWFKLSEVAAVSKRFSREGSKCLVVILAQLDDTTDKLRYSKGIKEHADTMWQWNYTKQEQRELRILPIRVEKDRDGEVFNFELAERYDIMTAENMPDAQVDYSSEDDEEDAPSKKRKGDKSKKGKKGKRSESDDEPRKSKKKKRSGDEEEEVAGDYALA</sequence>
<dbReference type="GO" id="GO:0003678">
    <property type="term" value="F:DNA helicase activity"/>
    <property type="evidence" value="ECO:0007669"/>
    <property type="project" value="InterPro"/>
</dbReference>
<dbReference type="EMBL" id="KF147891">
    <property type="protein sequence ID" value="AGS81995.1"/>
    <property type="molecule type" value="Genomic_DNA"/>
</dbReference>
<keyword evidence="3" id="KW-0067">ATP-binding</keyword>
<evidence type="ECO:0000313" key="3">
    <source>
        <dbReference type="EMBL" id="AGS81995.1"/>
    </source>
</evidence>
<dbReference type="InterPro" id="IPR007694">
    <property type="entry name" value="DNA_helicase_DnaB-like_C"/>
</dbReference>
<accession>S5VZK2</accession>
<dbReference type="GO" id="GO:0005524">
    <property type="term" value="F:ATP binding"/>
    <property type="evidence" value="ECO:0007669"/>
    <property type="project" value="InterPro"/>
</dbReference>
<feature type="region of interest" description="Disordered" evidence="1">
    <location>
        <begin position="428"/>
        <end position="488"/>
    </location>
</feature>
<protein>
    <submittedName>
        <fullName evidence="3">Replicative DNA helicase</fullName>
    </submittedName>
</protein>
<evidence type="ECO:0000259" key="2">
    <source>
        <dbReference type="Pfam" id="PF03796"/>
    </source>
</evidence>
<keyword evidence="4" id="KW-1185">Reference proteome</keyword>
<dbReference type="Proteomes" id="UP000015545">
    <property type="component" value="Segment"/>
</dbReference>
<keyword evidence="3" id="KW-0378">Hydrolase</keyword>
<dbReference type="Pfam" id="PF03796">
    <property type="entry name" value="DnaB_C"/>
    <property type="match status" value="1"/>
</dbReference>
<dbReference type="PANTHER" id="PTHR30153:SF2">
    <property type="entry name" value="REPLICATIVE DNA HELICASE"/>
    <property type="match status" value="1"/>
</dbReference>
<feature type="compositionally biased region" description="Basic residues" evidence="1">
    <location>
        <begin position="443"/>
        <end position="457"/>
    </location>
</feature>
<evidence type="ECO:0000256" key="1">
    <source>
        <dbReference type="SAM" id="MobiDB-lite"/>
    </source>
</evidence>
<dbReference type="OrthoDB" id="30306at10239"/>
<keyword evidence="3" id="KW-0347">Helicase</keyword>
<dbReference type="KEGG" id="vg:16574797"/>
<organism evidence="3 4">
    <name type="scientific">Pseudomonas phage PaBG</name>
    <dbReference type="NCBI Taxonomy" id="1335230"/>
    <lineage>
        <taxon>Viruses</taxon>
        <taxon>Duplodnaviria</taxon>
        <taxon>Heunggongvirae</taxon>
        <taxon>Uroviricota</taxon>
        <taxon>Caudoviricetes</taxon>
        <taxon>Baikalvirus</taxon>
        <taxon>Baikalvirus PaBG</taxon>
    </lineage>
</organism>
<evidence type="ECO:0000313" key="4">
    <source>
        <dbReference type="Proteomes" id="UP000015545"/>
    </source>
</evidence>
<dbReference type="RefSeq" id="YP_008433442.1">
    <property type="nucleotide sequence ID" value="NC_022096.1"/>
</dbReference>
<dbReference type="Gene3D" id="3.40.50.300">
    <property type="entry name" value="P-loop containing nucleotide triphosphate hydrolases"/>
    <property type="match status" value="1"/>
</dbReference>
<dbReference type="GO" id="GO:0006260">
    <property type="term" value="P:DNA replication"/>
    <property type="evidence" value="ECO:0007669"/>
    <property type="project" value="InterPro"/>
</dbReference>
<dbReference type="PANTHER" id="PTHR30153">
    <property type="entry name" value="REPLICATIVE DNA HELICASE DNAB"/>
    <property type="match status" value="1"/>
</dbReference>